<dbReference type="EMBL" id="EQ973873">
    <property type="protein sequence ID" value="EEF41168.1"/>
    <property type="molecule type" value="Genomic_DNA"/>
</dbReference>
<sequence>MLDDIVAFYWDEFRRSNVGILNLIPWYIKGDTYRFTLGMVINCASGGPRARDRIGFEGRFGVAGWLTGPLSNFKASMLLPLGINIVRLGEKDRYCHFI</sequence>
<accession>B9S5E7</accession>
<reference evidence="2" key="1">
    <citation type="journal article" date="2010" name="Nat. Biotechnol.">
        <title>Draft genome sequence of the oilseed species Ricinus communis.</title>
        <authorList>
            <person name="Chan A.P."/>
            <person name="Crabtree J."/>
            <person name="Zhao Q."/>
            <person name="Lorenzi H."/>
            <person name="Orvis J."/>
            <person name="Puiu D."/>
            <person name="Melake-Berhan A."/>
            <person name="Jones K.M."/>
            <person name="Redman J."/>
            <person name="Chen G."/>
            <person name="Cahoon E.B."/>
            <person name="Gedil M."/>
            <person name="Stanke M."/>
            <person name="Haas B.J."/>
            <person name="Wortman J.R."/>
            <person name="Fraser-Liggett C.M."/>
            <person name="Ravel J."/>
            <person name="Rabinowicz P.D."/>
        </authorList>
    </citation>
    <scope>NUCLEOTIDE SEQUENCE [LARGE SCALE GENOMIC DNA]</scope>
    <source>
        <strain evidence="2">cv. Hale</strain>
    </source>
</reference>
<protein>
    <submittedName>
        <fullName evidence="1">Uncharacterized protein</fullName>
    </submittedName>
</protein>
<evidence type="ECO:0000313" key="2">
    <source>
        <dbReference type="Proteomes" id="UP000008311"/>
    </source>
</evidence>
<organism evidence="1 2">
    <name type="scientific">Ricinus communis</name>
    <name type="common">Castor bean</name>
    <dbReference type="NCBI Taxonomy" id="3988"/>
    <lineage>
        <taxon>Eukaryota</taxon>
        <taxon>Viridiplantae</taxon>
        <taxon>Streptophyta</taxon>
        <taxon>Embryophyta</taxon>
        <taxon>Tracheophyta</taxon>
        <taxon>Spermatophyta</taxon>
        <taxon>Magnoliopsida</taxon>
        <taxon>eudicotyledons</taxon>
        <taxon>Gunneridae</taxon>
        <taxon>Pentapetalae</taxon>
        <taxon>rosids</taxon>
        <taxon>fabids</taxon>
        <taxon>Malpighiales</taxon>
        <taxon>Euphorbiaceae</taxon>
        <taxon>Acalyphoideae</taxon>
        <taxon>Acalypheae</taxon>
        <taxon>Ricinus</taxon>
    </lineage>
</organism>
<proteinExistence type="predicted"/>
<name>B9S5E7_RICCO</name>
<dbReference type="AlphaFoldDB" id="B9S5E7"/>
<keyword evidence="2" id="KW-1185">Reference proteome</keyword>
<gene>
    <name evidence="1" type="ORF">RCOM_1570380</name>
</gene>
<dbReference type="InParanoid" id="B9S5E7"/>
<evidence type="ECO:0000313" key="1">
    <source>
        <dbReference type="EMBL" id="EEF41168.1"/>
    </source>
</evidence>
<dbReference type="Proteomes" id="UP000008311">
    <property type="component" value="Unassembled WGS sequence"/>
</dbReference>